<dbReference type="AlphaFoldDB" id="A0A7S2BAE0"/>
<dbReference type="EMBL" id="HBGT01005350">
    <property type="protein sequence ID" value="CAD9391049.1"/>
    <property type="molecule type" value="Transcribed_RNA"/>
</dbReference>
<keyword evidence="2" id="KW-0812">Transmembrane</keyword>
<keyword evidence="2" id="KW-1133">Transmembrane helix</keyword>
<feature type="compositionally biased region" description="Basic and acidic residues" evidence="1">
    <location>
        <begin position="103"/>
        <end position="112"/>
    </location>
</feature>
<evidence type="ECO:0000256" key="2">
    <source>
        <dbReference type="SAM" id="Phobius"/>
    </source>
</evidence>
<reference evidence="3" key="1">
    <citation type="submission" date="2021-01" db="EMBL/GenBank/DDBJ databases">
        <authorList>
            <person name="Corre E."/>
            <person name="Pelletier E."/>
            <person name="Niang G."/>
            <person name="Scheremetjew M."/>
            <person name="Finn R."/>
            <person name="Kale V."/>
            <person name="Holt S."/>
            <person name="Cochrane G."/>
            <person name="Meng A."/>
            <person name="Brown T."/>
            <person name="Cohen L."/>
        </authorList>
    </citation>
    <scope>NUCLEOTIDE SEQUENCE</scope>
    <source>
        <strain evidence="3">RCC1693</strain>
    </source>
</reference>
<feature type="transmembrane region" description="Helical" evidence="2">
    <location>
        <begin position="64"/>
        <end position="82"/>
    </location>
</feature>
<proteinExistence type="predicted"/>
<sequence>MQADGECFSHGDMQWNQASGDQAQTELKGGSTAEVLLEGYDDFSEVTTSGDQITAVSTLHTGSVAVTGGGALAVVVGVGAWARKRRQRKQPAKQTIEDSTAMAKKETELQAV</sequence>
<keyword evidence="2" id="KW-0472">Membrane</keyword>
<evidence type="ECO:0000256" key="1">
    <source>
        <dbReference type="SAM" id="MobiDB-lite"/>
    </source>
</evidence>
<protein>
    <submittedName>
        <fullName evidence="3">Uncharacterized protein</fullName>
    </submittedName>
</protein>
<evidence type="ECO:0000313" key="3">
    <source>
        <dbReference type="EMBL" id="CAD9391049.1"/>
    </source>
</evidence>
<feature type="region of interest" description="Disordered" evidence="1">
    <location>
        <begin position="85"/>
        <end position="112"/>
    </location>
</feature>
<gene>
    <name evidence="3" type="ORF">FPAR1323_LOCUS2925</name>
</gene>
<feature type="region of interest" description="Disordered" evidence="1">
    <location>
        <begin position="1"/>
        <end position="27"/>
    </location>
</feature>
<feature type="compositionally biased region" description="Polar residues" evidence="1">
    <location>
        <begin position="14"/>
        <end position="25"/>
    </location>
</feature>
<organism evidence="3">
    <name type="scientific">Florenciella parvula</name>
    <dbReference type="NCBI Taxonomy" id="236787"/>
    <lineage>
        <taxon>Eukaryota</taxon>
        <taxon>Sar</taxon>
        <taxon>Stramenopiles</taxon>
        <taxon>Ochrophyta</taxon>
        <taxon>Dictyochophyceae</taxon>
        <taxon>Florenciellales</taxon>
        <taxon>Florenciella</taxon>
    </lineage>
</organism>
<name>A0A7S2BAE0_9STRA</name>
<accession>A0A7S2BAE0</accession>